<proteinExistence type="predicted"/>
<name>A0AAE0VXC9_9BIVA</name>
<evidence type="ECO:0000313" key="1">
    <source>
        <dbReference type="EMBL" id="KAK3593459.1"/>
    </source>
</evidence>
<comment type="caution">
    <text evidence="1">The sequence shown here is derived from an EMBL/GenBank/DDBJ whole genome shotgun (WGS) entry which is preliminary data.</text>
</comment>
<accession>A0AAE0VXC9</accession>
<organism evidence="1 2">
    <name type="scientific">Potamilus streckersoni</name>
    <dbReference type="NCBI Taxonomy" id="2493646"/>
    <lineage>
        <taxon>Eukaryota</taxon>
        <taxon>Metazoa</taxon>
        <taxon>Spiralia</taxon>
        <taxon>Lophotrochozoa</taxon>
        <taxon>Mollusca</taxon>
        <taxon>Bivalvia</taxon>
        <taxon>Autobranchia</taxon>
        <taxon>Heteroconchia</taxon>
        <taxon>Palaeoheterodonta</taxon>
        <taxon>Unionida</taxon>
        <taxon>Unionoidea</taxon>
        <taxon>Unionidae</taxon>
        <taxon>Ambleminae</taxon>
        <taxon>Lampsilini</taxon>
        <taxon>Potamilus</taxon>
    </lineage>
</organism>
<reference evidence="1" key="1">
    <citation type="journal article" date="2021" name="Genome Biol. Evol.">
        <title>A High-Quality Reference Genome for a Parasitic Bivalve with Doubly Uniparental Inheritance (Bivalvia: Unionida).</title>
        <authorList>
            <person name="Smith C.H."/>
        </authorList>
    </citation>
    <scope>NUCLEOTIDE SEQUENCE</scope>
    <source>
        <strain evidence="1">CHS0354</strain>
    </source>
</reference>
<gene>
    <name evidence="1" type="ORF">CHS0354_020224</name>
</gene>
<dbReference type="Proteomes" id="UP001195483">
    <property type="component" value="Unassembled WGS sequence"/>
</dbReference>
<evidence type="ECO:0000313" key="2">
    <source>
        <dbReference type="Proteomes" id="UP001195483"/>
    </source>
</evidence>
<keyword evidence="2" id="KW-1185">Reference proteome</keyword>
<dbReference type="EMBL" id="JAEAOA010001231">
    <property type="protein sequence ID" value="KAK3593459.1"/>
    <property type="molecule type" value="Genomic_DNA"/>
</dbReference>
<dbReference type="AlphaFoldDB" id="A0AAE0VXC9"/>
<sequence>MANRGTIREANYKQQLFWRSARCHRENHVTITRPRHHQASETGQCPSHPQLRQCRLRHGPLHLGQQGANNNQEDAPRQYKWFPRINTCCANKPEKTQQFIRKQQSDS</sequence>
<protein>
    <submittedName>
        <fullName evidence="1">Uncharacterized protein</fullName>
    </submittedName>
</protein>
<reference evidence="1" key="3">
    <citation type="submission" date="2023-05" db="EMBL/GenBank/DDBJ databases">
        <authorList>
            <person name="Smith C.H."/>
        </authorList>
    </citation>
    <scope>NUCLEOTIDE SEQUENCE</scope>
    <source>
        <strain evidence="1">CHS0354</strain>
        <tissue evidence="1">Mantle</tissue>
    </source>
</reference>
<reference evidence="1" key="2">
    <citation type="journal article" date="2021" name="Genome Biol. Evol.">
        <title>Developing a high-quality reference genome for a parasitic bivalve with doubly uniparental inheritance (Bivalvia: Unionida).</title>
        <authorList>
            <person name="Smith C.H."/>
        </authorList>
    </citation>
    <scope>NUCLEOTIDE SEQUENCE</scope>
    <source>
        <strain evidence="1">CHS0354</strain>
        <tissue evidence="1">Mantle</tissue>
    </source>
</reference>